<evidence type="ECO:0000256" key="1">
    <source>
        <dbReference type="SAM" id="MobiDB-lite"/>
    </source>
</evidence>
<sequence length="594" mass="65731">MSVAHERSALDRPVSLLEHARRLSRLFPDGPLPDGGRPWPDDGDHPSVPPPERRLALTAVLREFIGDTALSPADLHDRCTRLAVDTGDVTRVLSELAPEPSQRLLDAARWLVRNGWDRRAVLVGLGLLCGHAEQRDVPAVRTVGLLCFADRLAVEALAKVPGAAHDLIRLAERSRRPARVLAVRALTAHADPIVRQWVRSTPRDLLSSDHARQIAEEHGLAELLGRPTADDALWDQAGNLLLAMTSTRNYRSEISRYQEAAVVCRRWVALAGRRPATLQRAAVLTMVAQDLCTGPAAPAVGGLRRGLVERINHVLSSRPWVEMLRRGARSDDPVEARRAAWVLSEVPRNDVPEGRFAIRVVVPDPDPVGFPQVEARVVVDGMPVVAAAFDKGPAESPERLVHHGRLRATGEPREVMLAEAYCTEGCCGGLYTTIVRDGAEVVWKDWRSSMPGDPPQELRFDAAEYDREVARAEQDHSWEWPARTLARLVADRLRADPTVLGRWDCAPGWCTAWLKEFDTARLTFTHPARKDFFEDPSLQFGLVIDVRGRAPEVLAAEIIESLRNTDPKSVAEMIGGSKDGAEKLGLVRREPSRW</sequence>
<organism evidence="2 3">
    <name type="scientific">Streptomyces atrovirens</name>
    <dbReference type="NCBI Taxonomy" id="285556"/>
    <lineage>
        <taxon>Bacteria</taxon>
        <taxon>Bacillati</taxon>
        <taxon>Actinomycetota</taxon>
        <taxon>Actinomycetes</taxon>
        <taxon>Kitasatosporales</taxon>
        <taxon>Streptomycetaceae</taxon>
        <taxon>Streptomyces</taxon>
    </lineage>
</organism>
<dbReference type="Proteomes" id="UP001596035">
    <property type="component" value="Unassembled WGS sequence"/>
</dbReference>
<dbReference type="RefSeq" id="WP_344556400.1">
    <property type="nucleotide sequence ID" value="NZ_BAAATG010000006.1"/>
</dbReference>
<dbReference type="EMBL" id="JBHSKN010000014">
    <property type="protein sequence ID" value="MFC5241345.1"/>
    <property type="molecule type" value="Genomic_DNA"/>
</dbReference>
<protein>
    <recommendedName>
        <fullName evidence="4">HEAT repeat domain-containing protein</fullName>
    </recommendedName>
</protein>
<feature type="compositionally biased region" description="Basic and acidic residues" evidence="1">
    <location>
        <begin position="39"/>
        <end position="51"/>
    </location>
</feature>
<evidence type="ECO:0000313" key="2">
    <source>
        <dbReference type="EMBL" id="MFC5241345.1"/>
    </source>
</evidence>
<comment type="caution">
    <text evidence="2">The sequence shown here is derived from an EMBL/GenBank/DDBJ whole genome shotgun (WGS) entry which is preliminary data.</text>
</comment>
<evidence type="ECO:0000313" key="3">
    <source>
        <dbReference type="Proteomes" id="UP001596035"/>
    </source>
</evidence>
<feature type="compositionally biased region" description="Low complexity" evidence="1">
    <location>
        <begin position="28"/>
        <end position="38"/>
    </location>
</feature>
<reference evidence="3" key="1">
    <citation type="journal article" date="2019" name="Int. J. Syst. Evol. Microbiol.">
        <title>The Global Catalogue of Microorganisms (GCM) 10K type strain sequencing project: providing services to taxonomists for standard genome sequencing and annotation.</title>
        <authorList>
            <consortium name="The Broad Institute Genomics Platform"/>
            <consortium name="The Broad Institute Genome Sequencing Center for Infectious Disease"/>
            <person name="Wu L."/>
            <person name="Ma J."/>
        </authorList>
    </citation>
    <scope>NUCLEOTIDE SEQUENCE [LARGE SCALE GENOMIC DNA]</scope>
    <source>
        <strain evidence="3">CGMCC 4.7131</strain>
    </source>
</reference>
<keyword evidence="3" id="KW-1185">Reference proteome</keyword>
<gene>
    <name evidence="2" type="ORF">ACFPWV_15695</name>
</gene>
<feature type="region of interest" description="Disordered" evidence="1">
    <location>
        <begin position="27"/>
        <end position="51"/>
    </location>
</feature>
<proteinExistence type="predicted"/>
<evidence type="ECO:0008006" key="4">
    <source>
        <dbReference type="Google" id="ProtNLM"/>
    </source>
</evidence>
<name>A0ABW0DTG0_9ACTN</name>
<accession>A0ABW0DTG0</accession>